<name>A0ABX2W737_9ENTR</name>
<dbReference type="RefSeq" id="WP_064545947.1">
    <property type="nucleotide sequence ID" value="NZ_LXEQ01000045.1"/>
</dbReference>
<dbReference type="PRINTS" id="PR00038">
    <property type="entry name" value="HTHLUXR"/>
</dbReference>
<evidence type="ECO:0000313" key="3">
    <source>
        <dbReference type="EMBL" id="OAT26704.1"/>
    </source>
</evidence>
<feature type="domain" description="HTH luxR-type" evidence="2">
    <location>
        <begin position="140"/>
        <end position="200"/>
    </location>
</feature>
<evidence type="ECO:0000259" key="2">
    <source>
        <dbReference type="SMART" id="SM00421"/>
    </source>
</evidence>
<dbReference type="Pfam" id="PF00196">
    <property type="entry name" value="GerE"/>
    <property type="match status" value="1"/>
</dbReference>
<reference evidence="3 4" key="1">
    <citation type="submission" date="2016-04" db="EMBL/GenBank/DDBJ databases">
        <title>ATOL: Assembling a taxonomically balanced genome-scale reconstruction of the evolutionary history of the Enterobacteriaceae.</title>
        <authorList>
            <person name="Plunkett G.III."/>
            <person name="Neeno-Eckwall E.C."/>
            <person name="Glasner J.D."/>
            <person name="Perna N.T."/>
        </authorList>
    </citation>
    <scope>NUCLEOTIDE SEQUENCE [LARGE SCALE GENOMIC DNA]</scope>
    <source>
        <strain evidence="3 4">ATCC 51602</strain>
    </source>
</reference>
<dbReference type="SMART" id="SM00421">
    <property type="entry name" value="HTH_LUXR"/>
    <property type="match status" value="1"/>
</dbReference>
<proteinExistence type="predicted"/>
<sequence length="205" mass="23229">MIKIGLLGDCHYTQVALSHILKTLYQEQLQGDVHITPLHELDANAWRKAAHLDCLIVFGELHLSFGDSLDNLLKAFCHHPKRIIVLTEKQLTPLITHFLSPYCRRFYFISLGQTLAGIQQGLHAALFSRARPRMKTVNISSRLTVREYQVLKAVFSGVPVADLCAKFMVSEKTLSSHKMRALEKLQCTKRNISHHAMLTAALQFN</sequence>
<dbReference type="Proteomes" id="UP000078407">
    <property type="component" value="Unassembled WGS sequence"/>
</dbReference>
<evidence type="ECO:0000256" key="1">
    <source>
        <dbReference type="ARBA" id="ARBA00023125"/>
    </source>
</evidence>
<organism evidence="3 4">
    <name type="scientific">Buttiauxella ferragutiae ATCC 51602</name>
    <dbReference type="NCBI Taxonomy" id="1354252"/>
    <lineage>
        <taxon>Bacteria</taxon>
        <taxon>Pseudomonadati</taxon>
        <taxon>Pseudomonadota</taxon>
        <taxon>Gammaproteobacteria</taxon>
        <taxon>Enterobacterales</taxon>
        <taxon>Enterobacteriaceae</taxon>
        <taxon>Buttiauxella</taxon>
    </lineage>
</organism>
<dbReference type="InterPro" id="IPR016032">
    <property type="entry name" value="Sig_transdc_resp-reg_C-effctor"/>
</dbReference>
<dbReference type="InterPro" id="IPR000792">
    <property type="entry name" value="Tscrpt_reg_LuxR_C"/>
</dbReference>
<keyword evidence="1" id="KW-0238">DNA-binding</keyword>
<dbReference type="InterPro" id="IPR036388">
    <property type="entry name" value="WH-like_DNA-bd_sf"/>
</dbReference>
<comment type="caution">
    <text evidence="3">The sequence shown here is derived from an EMBL/GenBank/DDBJ whole genome shotgun (WGS) entry which is preliminary data.</text>
</comment>
<accession>A0ABX2W737</accession>
<protein>
    <recommendedName>
        <fullName evidence="2">HTH luxR-type domain-containing protein</fullName>
    </recommendedName>
</protein>
<dbReference type="SUPFAM" id="SSF46894">
    <property type="entry name" value="C-terminal effector domain of the bipartite response regulators"/>
    <property type="match status" value="1"/>
</dbReference>
<dbReference type="EMBL" id="LXEQ01000045">
    <property type="protein sequence ID" value="OAT26704.1"/>
    <property type="molecule type" value="Genomic_DNA"/>
</dbReference>
<keyword evidence="4" id="KW-1185">Reference proteome</keyword>
<evidence type="ECO:0000313" key="4">
    <source>
        <dbReference type="Proteomes" id="UP000078407"/>
    </source>
</evidence>
<gene>
    <name evidence="3" type="ORF">M976_02865</name>
</gene>
<dbReference type="Gene3D" id="1.10.10.10">
    <property type="entry name" value="Winged helix-like DNA-binding domain superfamily/Winged helix DNA-binding domain"/>
    <property type="match status" value="1"/>
</dbReference>